<evidence type="ECO:0000256" key="8">
    <source>
        <dbReference type="ARBA" id="ARBA00022989"/>
    </source>
</evidence>
<evidence type="ECO:0000256" key="7">
    <source>
        <dbReference type="ARBA" id="ARBA00022833"/>
    </source>
</evidence>
<dbReference type="InterPro" id="IPR050083">
    <property type="entry name" value="HtpX_protease"/>
</dbReference>
<keyword evidence="10 13" id="KW-0472">Membrane</keyword>
<evidence type="ECO:0000256" key="2">
    <source>
        <dbReference type="ARBA" id="ARBA00022475"/>
    </source>
</evidence>
<gene>
    <name evidence="15" type="ORF">CEN92_432</name>
</gene>
<name>A0A554LCM3_9BACT</name>
<dbReference type="PANTHER" id="PTHR43221:SF1">
    <property type="entry name" value="PROTEASE HTPX"/>
    <property type="match status" value="1"/>
</dbReference>
<protein>
    <submittedName>
        <fullName evidence="15">Membrane protease</fullName>
    </submittedName>
</protein>
<evidence type="ECO:0000256" key="6">
    <source>
        <dbReference type="ARBA" id="ARBA00022801"/>
    </source>
</evidence>
<dbReference type="SUPFAM" id="SSF63411">
    <property type="entry name" value="LuxS/MPP-like metallohydrolase"/>
    <property type="match status" value="1"/>
</dbReference>
<evidence type="ECO:0000256" key="12">
    <source>
        <dbReference type="SAM" id="MobiDB-lite"/>
    </source>
</evidence>
<dbReference type="Pfam" id="PF01435">
    <property type="entry name" value="Peptidase_M48"/>
    <property type="match status" value="1"/>
</dbReference>
<feature type="compositionally biased region" description="Acidic residues" evidence="12">
    <location>
        <begin position="200"/>
        <end position="210"/>
    </location>
</feature>
<keyword evidence="4 13" id="KW-0812">Transmembrane</keyword>
<dbReference type="GO" id="GO:0046872">
    <property type="term" value="F:metal ion binding"/>
    <property type="evidence" value="ECO:0007669"/>
    <property type="project" value="UniProtKB-KW"/>
</dbReference>
<keyword evidence="5" id="KW-0479">Metal-binding</keyword>
<keyword evidence="2" id="KW-1003">Cell membrane</keyword>
<feature type="transmembrane region" description="Helical" evidence="13">
    <location>
        <begin position="12"/>
        <end position="33"/>
    </location>
</feature>
<evidence type="ECO:0000256" key="13">
    <source>
        <dbReference type="SAM" id="Phobius"/>
    </source>
</evidence>
<evidence type="ECO:0000256" key="5">
    <source>
        <dbReference type="ARBA" id="ARBA00022723"/>
    </source>
</evidence>
<keyword evidence="9 11" id="KW-0482">Metalloprotease</keyword>
<comment type="subcellular location">
    <subcellularLocation>
        <location evidence="1">Cell membrane</location>
        <topology evidence="1">Multi-pass membrane protein</topology>
    </subcellularLocation>
</comment>
<keyword evidence="6 11" id="KW-0378">Hydrolase</keyword>
<dbReference type="Proteomes" id="UP000318296">
    <property type="component" value="Unassembled WGS sequence"/>
</dbReference>
<keyword evidence="8 13" id="KW-1133">Transmembrane helix</keyword>
<dbReference type="AlphaFoldDB" id="A0A554LCM3"/>
<comment type="cofactor">
    <cofactor evidence="11">
        <name>Zn(2+)</name>
        <dbReference type="ChEBI" id="CHEBI:29105"/>
    </cofactor>
    <text evidence="11">Binds 1 zinc ion per subunit.</text>
</comment>
<evidence type="ECO:0000313" key="16">
    <source>
        <dbReference type="Proteomes" id="UP000318296"/>
    </source>
</evidence>
<dbReference type="Gene3D" id="3.30.2010.10">
    <property type="entry name" value="Metalloproteases ('zincins'), catalytic domain"/>
    <property type="match status" value="1"/>
</dbReference>
<evidence type="ECO:0000256" key="3">
    <source>
        <dbReference type="ARBA" id="ARBA00022670"/>
    </source>
</evidence>
<feature type="transmembrane region" description="Helical" evidence="13">
    <location>
        <begin position="39"/>
        <end position="58"/>
    </location>
</feature>
<feature type="non-terminal residue" evidence="15">
    <location>
        <position position="210"/>
    </location>
</feature>
<comment type="similarity">
    <text evidence="11">Belongs to the peptidase M48 family.</text>
</comment>
<reference evidence="15 16" key="1">
    <citation type="submission" date="2017-07" db="EMBL/GenBank/DDBJ databases">
        <title>Mechanisms for carbon and nitrogen cycling indicate functional differentiation within the Candidate Phyla Radiation.</title>
        <authorList>
            <person name="Danczak R.E."/>
            <person name="Johnston M.D."/>
            <person name="Kenah C."/>
            <person name="Slattery M."/>
            <person name="Wrighton K.C."/>
            <person name="Wilkins M.J."/>
        </authorList>
    </citation>
    <scope>NUCLEOTIDE SEQUENCE [LARGE SCALE GENOMIC DNA]</scope>
    <source>
        <strain evidence="15">Licking1014_96</strain>
    </source>
</reference>
<keyword evidence="7 11" id="KW-0862">Zinc</keyword>
<sequence>MYKEIDSNKRNTFFLIFFFIIFIIALGWALSYIFDNQGILIIAVIIAVTQSWISYYYADKLVLMMSRARGPIKKEDNPELYRLVENLCLAAGLPMPKIYVISDSAPNAFATGRNPEHAVVCISPHQEGRAFDGACIIARVVLECGMPVYLLRDPELPIINITAMVRTGSVYEPAAKSGLAGLTGSVMRSGGAGGLSPEKMDDELEFMASS</sequence>
<dbReference type="PANTHER" id="PTHR43221">
    <property type="entry name" value="PROTEASE HTPX"/>
    <property type="match status" value="1"/>
</dbReference>
<comment type="caution">
    <text evidence="15">The sequence shown here is derived from an EMBL/GenBank/DDBJ whole genome shotgun (WGS) entry which is preliminary data.</text>
</comment>
<evidence type="ECO:0000256" key="9">
    <source>
        <dbReference type="ARBA" id="ARBA00023049"/>
    </source>
</evidence>
<evidence type="ECO:0000256" key="10">
    <source>
        <dbReference type="ARBA" id="ARBA00023136"/>
    </source>
</evidence>
<organism evidence="15 16">
    <name type="scientific">Candidatus Berkelbacteria bacterium Licking1014_96</name>
    <dbReference type="NCBI Taxonomy" id="2017149"/>
    <lineage>
        <taxon>Bacteria</taxon>
        <taxon>Candidatus Berkelbacteria</taxon>
    </lineage>
</organism>
<dbReference type="Gene3D" id="3.30.830.10">
    <property type="entry name" value="Metalloenzyme, LuxS/M16 peptidase-like"/>
    <property type="match status" value="1"/>
</dbReference>
<keyword evidence="3 11" id="KW-0645">Protease</keyword>
<evidence type="ECO:0000259" key="14">
    <source>
        <dbReference type="Pfam" id="PF01435"/>
    </source>
</evidence>
<accession>A0A554LCM3</accession>
<dbReference type="EMBL" id="VMGH01000070">
    <property type="protein sequence ID" value="TSC90643.1"/>
    <property type="molecule type" value="Genomic_DNA"/>
</dbReference>
<dbReference type="InterPro" id="IPR001915">
    <property type="entry name" value="Peptidase_M48"/>
</dbReference>
<feature type="region of interest" description="Disordered" evidence="12">
    <location>
        <begin position="191"/>
        <end position="210"/>
    </location>
</feature>
<feature type="domain" description="Peptidase M48" evidence="14">
    <location>
        <begin position="76"/>
        <end position="120"/>
    </location>
</feature>
<evidence type="ECO:0000256" key="11">
    <source>
        <dbReference type="RuleBase" id="RU003983"/>
    </source>
</evidence>
<dbReference type="GO" id="GO:0006508">
    <property type="term" value="P:proteolysis"/>
    <property type="evidence" value="ECO:0007669"/>
    <property type="project" value="UniProtKB-KW"/>
</dbReference>
<evidence type="ECO:0000256" key="4">
    <source>
        <dbReference type="ARBA" id="ARBA00022692"/>
    </source>
</evidence>
<dbReference type="InterPro" id="IPR011249">
    <property type="entry name" value="Metalloenz_LuxS/M16"/>
</dbReference>
<evidence type="ECO:0000313" key="15">
    <source>
        <dbReference type="EMBL" id="TSC90643.1"/>
    </source>
</evidence>
<dbReference type="GO" id="GO:0004222">
    <property type="term" value="F:metalloendopeptidase activity"/>
    <property type="evidence" value="ECO:0007669"/>
    <property type="project" value="InterPro"/>
</dbReference>
<proteinExistence type="inferred from homology"/>
<evidence type="ECO:0000256" key="1">
    <source>
        <dbReference type="ARBA" id="ARBA00004651"/>
    </source>
</evidence>
<dbReference type="GO" id="GO:0005886">
    <property type="term" value="C:plasma membrane"/>
    <property type="evidence" value="ECO:0007669"/>
    <property type="project" value="UniProtKB-SubCell"/>
</dbReference>